<organism evidence="2 3">
    <name type="scientific">Bombyx mandarina</name>
    <name type="common">Wild silk moth</name>
    <name type="synonym">Wild silkworm</name>
    <dbReference type="NCBI Taxonomy" id="7092"/>
    <lineage>
        <taxon>Eukaryota</taxon>
        <taxon>Metazoa</taxon>
        <taxon>Ecdysozoa</taxon>
        <taxon>Arthropoda</taxon>
        <taxon>Hexapoda</taxon>
        <taxon>Insecta</taxon>
        <taxon>Pterygota</taxon>
        <taxon>Neoptera</taxon>
        <taxon>Endopterygota</taxon>
        <taxon>Lepidoptera</taxon>
        <taxon>Glossata</taxon>
        <taxon>Ditrysia</taxon>
        <taxon>Bombycoidea</taxon>
        <taxon>Bombycidae</taxon>
        <taxon>Bombycinae</taxon>
        <taxon>Bombyx</taxon>
    </lineage>
</organism>
<dbReference type="KEGG" id="bman:114253181"/>
<dbReference type="Proteomes" id="UP000504629">
    <property type="component" value="Unplaced"/>
</dbReference>
<proteinExistence type="predicted"/>
<gene>
    <name evidence="3" type="primary">LOC114253181</name>
</gene>
<name>A0A6J2KN51_BOMMA</name>
<dbReference type="AlphaFoldDB" id="A0A6J2KN51"/>
<protein>
    <submittedName>
        <fullName evidence="3">Uncharacterized protein LOC114253181</fullName>
    </submittedName>
</protein>
<evidence type="ECO:0000256" key="1">
    <source>
        <dbReference type="SAM" id="MobiDB-lite"/>
    </source>
</evidence>
<evidence type="ECO:0000313" key="2">
    <source>
        <dbReference type="Proteomes" id="UP000504629"/>
    </source>
</evidence>
<dbReference type="RefSeq" id="XP_028043746.1">
    <property type="nucleotide sequence ID" value="XM_028187945.1"/>
</dbReference>
<accession>A0A6J2KN51</accession>
<feature type="region of interest" description="Disordered" evidence="1">
    <location>
        <begin position="76"/>
        <end position="103"/>
    </location>
</feature>
<feature type="compositionally biased region" description="Polar residues" evidence="1">
    <location>
        <begin position="93"/>
        <end position="103"/>
    </location>
</feature>
<keyword evidence="2" id="KW-1185">Reference proteome</keyword>
<evidence type="ECO:0000313" key="3">
    <source>
        <dbReference type="RefSeq" id="XP_028043746.1"/>
    </source>
</evidence>
<sequence>MISHQESERHVTETAQRFSSPLQALMASIHRTPQKCHSGKMPHCCRSPLKAYPPRTNSVKRIEGLLVARRPFQFHHDRRAKAQPGGMGFANNCPGTSEGDLTT</sequence>
<dbReference type="GeneID" id="114253181"/>
<reference evidence="3" key="1">
    <citation type="submission" date="2025-08" db="UniProtKB">
        <authorList>
            <consortium name="RefSeq"/>
        </authorList>
    </citation>
    <scope>IDENTIFICATION</scope>
    <source>
        <tissue evidence="3">Silk gland</tissue>
    </source>
</reference>